<accession>A0ABP7RIE7</accession>
<dbReference type="Gene3D" id="1.10.10.10">
    <property type="entry name" value="Winged helix-like DNA-binding domain superfamily/Winged helix DNA-binding domain"/>
    <property type="match status" value="1"/>
</dbReference>
<dbReference type="InterPro" id="IPR000835">
    <property type="entry name" value="HTH_MarR-typ"/>
</dbReference>
<evidence type="ECO:0000259" key="4">
    <source>
        <dbReference type="PROSITE" id="PS50995"/>
    </source>
</evidence>
<dbReference type="SUPFAM" id="SSF46785">
    <property type="entry name" value="Winged helix' DNA-binding domain"/>
    <property type="match status" value="1"/>
</dbReference>
<protein>
    <submittedName>
        <fullName evidence="5">MarR family transcriptional regulator</fullName>
    </submittedName>
</protein>
<keyword evidence="6" id="KW-1185">Reference proteome</keyword>
<keyword evidence="3" id="KW-0804">Transcription</keyword>
<evidence type="ECO:0000313" key="6">
    <source>
        <dbReference type="Proteomes" id="UP001501747"/>
    </source>
</evidence>
<dbReference type="PROSITE" id="PS01117">
    <property type="entry name" value="HTH_MARR_1"/>
    <property type="match status" value="1"/>
</dbReference>
<evidence type="ECO:0000313" key="5">
    <source>
        <dbReference type="EMBL" id="GAA3997977.1"/>
    </source>
</evidence>
<dbReference type="PANTHER" id="PTHR39515">
    <property type="entry name" value="CONSERVED PROTEIN"/>
    <property type="match status" value="1"/>
</dbReference>
<evidence type="ECO:0000256" key="2">
    <source>
        <dbReference type="ARBA" id="ARBA00023125"/>
    </source>
</evidence>
<sequence>MTSAAELARALRPLVFRLYSVVRRQTPQESLSLTQSSVLGMLSRRPYRMSALAEQEGVRLPSMTELVGRLERMGLVERERDSEDGRVTTVNITPIGQRLSDELAAARDEFLAERLSALDQEDLTKINAALPALYRLVVQPPRDLDRS</sequence>
<name>A0ABP7RIE7_9PSEU</name>
<comment type="caution">
    <text evidence="5">The sequence shown here is derived from an EMBL/GenBank/DDBJ whole genome shotgun (WGS) entry which is preliminary data.</text>
</comment>
<dbReference type="InterPro" id="IPR023187">
    <property type="entry name" value="Tscrpt_reg_MarR-type_CS"/>
</dbReference>
<organism evidence="5 6">
    <name type="scientific">Allokutzneria multivorans</name>
    <dbReference type="NCBI Taxonomy" id="1142134"/>
    <lineage>
        <taxon>Bacteria</taxon>
        <taxon>Bacillati</taxon>
        <taxon>Actinomycetota</taxon>
        <taxon>Actinomycetes</taxon>
        <taxon>Pseudonocardiales</taxon>
        <taxon>Pseudonocardiaceae</taxon>
        <taxon>Allokutzneria</taxon>
    </lineage>
</organism>
<dbReference type="Proteomes" id="UP001501747">
    <property type="component" value="Unassembled WGS sequence"/>
</dbReference>
<dbReference type="InterPro" id="IPR036390">
    <property type="entry name" value="WH_DNA-bd_sf"/>
</dbReference>
<dbReference type="PANTHER" id="PTHR39515:SF2">
    <property type="entry name" value="HTH-TYPE TRANSCRIPTIONAL REGULATOR RV0880"/>
    <property type="match status" value="1"/>
</dbReference>
<evidence type="ECO:0000256" key="3">
    <source>
        <dbReference type="ARBA" id="ARBA00023163"/>
    </source>
</evidence>
<reference evidence="6" key="1">
    <citation type="journal article" date="2019" name="Int. J. Syst. Evol. Microbiol.">
        <title>The Global Catalogue of Microorganisms (GCM) 10K type strain sequencing project: providing services to taxonomists for standard genome sequencing and annotation.</title>
        <authorList>
            <consortium name="The Broad Institute Genomics Platform"/>
            <consortium name="The Broad Institute Genome Sequencing Center for Infectious Disease"/>
            <person name="Wu L."/>
            <person name="Ma J."/>
        </authorList>
    </citation>
    <scope>NUCLEOTIDE SEQUENCE [LARGE SCALE GENOMIC DNA]</scope>
    <source>
        <strain evidence="6">JCM 17342</strain>
    </source>
</reference>
<feature type="domain" description="HTH marR-type" evidence="4">
    <location>
        <begin position="4"/>
        <end position="135"/>
    </location>
</feature>
<keyword evidence="2" id="KW-0238">DNA-binding</keyword>
<dbReference type="RefSeq" id="WP_344872501.1">
    <property type="nucleotide sequence ID" value="NZ_BAABAL010000005.1"/>
</dbReference>
<dbReference type="EMBL" id="BAABAL010000005">
    <property type="protein sequence ID" value="GAA3997977.1"/>
    <property type="molecule type" value="Genomic_DNA"/>
</dbReference>
<keyword evidence="1" id="KW-0805">Transcription regulation</keyword>
<dbReference type="SMART" id="SM00347">
    <property type="entry name" value="HTH_MARR"/>
    <property type="match status" value="1"/>
</dbReference>
<dbReference type="PROSITE" id="PS50995">
    <property type="entry name" value="HTH_MARR_2"/>
    <property type="match status" value="1"/>
</dbReference>
<proteinExistence type="predicted"/>
<gene>
    <name evidence="5" type="ORF">GCM10022247_17630</name>
</gene>
<dbReference type="Pfam" id="PF01047">
    <property type="entry name" value="MarR"/>
    <property type="match status" value="1"/>
</dbReference>
<dbReference type="InterPro" id="IPR036388">
    <property type="entry name" value="WH-like_DNA-bd_sf"/>
</dbReference>
<evidence type="ECO:0000256" key="1">
    <source>
        <dbReference type="ARBA" id="ARBA00023015"/>
    </source>
</evidence>
<dbReference type="InterPro" id="IPR052526">
    <property type="entry name" value="HTH-type_Bedaq_tolerance"/>
</dbReference>